<organism evidence="1 2">
    <name type="scientific">Panagrolaimus sp. JU765</name>
    <dbReference type="NCBI Taxonomy" id="591449"/>
    <lineage>
        <taxon>Eukaryota</taxon>
        <taxon>Metazoa</taxon>
        <taxon>Ecdysozoa</taxon>
        <taxon>Nematoda</taxon>
        <taxon>Chromadorea</taxon>
        <taxon>Rhabditida</taxon>
        <taxon>Tylenchina</taxon>
        <taxon>Panagrolaimomorpha</taxon>
        <taxon>Panagrolaimoidea</taxon>
        <taxon>Panagrolaimidae</taxon>
        <taxon>Panagrolaimus</taxon>
    </lineage>
</organism>
<sequence>MELKTKFEEIQGERDLKDITELDLDKVKAHNFEGLPKELPEVIVINASGLGLENLNAHNFEGLPNELPEVIVINASGLGLENLNGLPSLPKLHTLDLSENKLTGAVLHLIGEKCPSLEQLNLCGNEIVDIDSLKALLNAKSLMTLDLLENPITNVENYRDEVFKLFPKLQYLDGYDANNEEIDISINEGESASDGEIEDEGDDDEEEEEVGESASDGEIEDEGDDDEEEEEVGLSYLDSSKCLEEDDDSPDFDIKGKKETATRKRKADTTDEASNEKQAKGDA</sequence>
<accession>A0AC34QKV4</accession>
<proteinExistence type="predicted"/>
<evidence type="ECO:0000313" key="1">
    <source>
        <dbReference type="Proteomes" id="UP000887576"/>
    </source>
</evidence>
<reference evidence="2" key="1">
    <citation type="submission" date="2022-11" db="UniProtKB">
        <authorList>
            <consortium name="WormBaseParasite"/>
        </authorList>
    </citation>
    <scope>IDENTIFICATION</scope>
</reference>
<protein>
    <submittedName>
        <fullName evidence="2">Acidic leucine-rich nuclear phosphoprotein 32 family member A</fullName>
    </submittedName>
</protein>
<dbReference type="Proteomes" id="UP000887576">
    <property type="component" value="Unplaced"/>
</dbReference>
<name>A0AC34QKV4_9BILA</name>
<dbReference type="WBParaSite" id="JU765_v2.g17347.t2">
    <property type="protein sequence ID" value="JU765_v2.g17347.t2"/>
    <property type="gene ID" value="JU765_v2.g17347"/>
</dbReference>
<evidence type="ECO:0000313" key="2">
    <source>
        <dbReference type="WBParaSite" id="JU765_v2.g17347.t2"/>
    </source>
</evidence>